<dbReference type="EC" id="5.3.1.1" evidence="5"/>
<dbReference type="EMBL" id="JX684078">
    <property type="protein sequence ID" value="AGF92954.1"/>
    <property type="molecule type" value="Genomic_DNA"/>
</dbReference>
<proteinExistence type="inferred from homology"/>
<dbReference type="InterPro" id="IPR013785">
    <property type="entry name" value="Aldolase_TIM"/>
</dbReference>
<evidence type="ECO:0000256" key="3">
    <source>
        <dbReference type="ARBA" id="ARBA00023235"/>
    </source>
</evidence>
<dbReference type="Pfam" id="PF00121">
    <property type="entry name" value="TIM"/>
    <property type="match status" value="1"/>
</dbReference>
<evidence type="ECO:0000256" key="1">
    <source>
        <dbReference type="ARBA" id="ARBA00022490"/>
    </source>
</evidence>
<dbReference type="AlphaFoldDB" id="M1PV31"/>
<dbReference type="InterPro" id="IPR000652">
    <property type="entry name" value="Triosephosphate_isomerase"/>
</dbReference>
<dbReference type="CDD" id="cd00311">
    <property type="entry name" value="TIM"/>
    <property type="match status" value="1"/>
</dbReference>
<gene>
    <name evidence="5" type="ORF">FLSS-6_0009</name>
</gene>
<dbReference type="GO" id="GO:0019563">
    <property type="term" value="P:glycerol catabolic process"/>
    <property type="evidence" value="ECO:0007669"/>
    <property type="project" value="TreeGrafter"/>
</dbReference>
<keyword evidence="1" id="KW-0963">Cytoplasm</keyword>
<dbReference type="GO" id="GO:0006096">
    <property type="term" value="P:glycolytic process"/>
    <property type="evidence" value="ECO:0007669"/>
    <property type="project" value="UniProtKB-KW"/>
</dbReference>
<reference evidence="5" key="1">
    <citation type="journal article" date="2013" name="Syst. Appl. Microbiol.">
        <title>New insights into the archaeal diversity of a hypersaline microbial mat obtained by a metagenomic approach.</title>
        <authorList>
            <person name="Lopez-Lopez A."/>
            <person name="Richter M."/>
            <person name="Pena A."/>
            <person name="Tamames J."/>
            <person name="Rossello-Mora R."/>
        </authorList>
    </citation>
    <scope>NUCLEOTIDE SEQUENCE</scope>
</reference>
<protein>
    <submittedName>
        <fullName evidence="5">Triosephosphate isomerase</fullName>
        <ecNumber evidence="5">5.3.1.1</ecNumber>
    </submittedName>
</protein>
<dbReference type="PANTHER" id="PTHR21139:SF42">
    <property type="entry name" value="TRIOSEPHOSPHATE ISOMERASE"/>
    <property type="match status" value="1"/>
</dbReference>
<accession>M1PV31</accession>
<dbReference type="HAMAP" id="MF_00147_A">
    <property type="entry name" value="TIM_A"/>
    <property type="match status" value="1"/>
</dbReference>
<dbReference type="NCBIfam" id="NF003302">
    <property type="entry name" value="PRK04302.1"/>
    <property type="match status" value="1"/>
</dbReference>
<sequence length="224" mass="23875">MITMLETPIIIVNYKTYGQSVGKRSVELTKTIEKNKKESWAVCPQTVDMRMVSEDSEVPVLAQHIDAIEPGSHTGHTLLKSVKEAGATGTLINHSEKRLKLSDIEKIVNMCKEEGLDTIVCANNPEVAAGAAALSPDFVAYEPPELIGGDISVSTGKPELIEEAVRKVKKVDGSVEVLCGAGVKNGDDVKKALELGTEGVLLASGLVKADDPVKVIEDLESGIE</sequence>
<comment type="subunit">
    <text evidence="4">Homotetramer; dimer of dimers.</text>
</comment>
<name>M1PV31_9ZZZZ</name>
<dbReference type="PROSITE" id="PS51440">
    <property type="entry name" value="TIM_2"/>
    <property type="match status" value="1"/>
</dbReference>
<dbReference type="Gene3D" id="3.20.20.70">
    <property type="entry name" value="Aldolase class I"/>
    <property type="match status" value="1"/>
</dbReference>
<dbReference type="InterPro" id="IPR035990">
    <property type="entry name" value="TIM_sf"/>
</dbReference>
<dbReference type="PANTHER" id="PTHR21139">
    <property type="entry name" value="TRIOSEPHOSPHATE ISOMERASE"/>
    <property type="match status" value="1"/>
</dbReference>
<dbReference type="SUPFAM" id="SSF51351">
    <property type="entry name" value="Triosephosphate isomerase (TIM)"/>
    <property type="match status" value="1"/>
</dbReference>
<evidence type="ECO:0000256" key="4">
    <source>
        <dbReference type="ARBA" id="ARBA00044762"/>
    </source>
</evidence>
<keyword evidence="2" id="KW-0324">Glycolysis</keyword>
<evidence type="ECO:0000256" key="2">
    <source>
        <dbReference type="ARBA" id="ARBA00023152"/>
    </source>
</evidence>
<dbReference type="FunFam" id="3.20.20.70:FF:000223">
    <property type="entry name" value="Triosephosphate isomerase"/>
    <property type="match status" value="1"/>
</dbReference>
<dbReference type="InterPro" id="IPR022891">
    <property type="entry name" value="Triosephosphate_isomerase_arc"/>
</dbReference>
<keyword evidence="3 5" id="KW-0413">Isomerase</keyword>
<dbReference type="GO" id="GO:0046166">
    <property type="term" value="P:glyceraldehyde-3-phosphate biosynthetic process"/>
    <property type="evidence" value="ECO:0007669"/>
    <property type="project" value="TreeGrafter"/>
</dbReference>
<dbReference type="GO" id="GO:0006094">
    <property type="term" value="P:gluconeogenesis"/>
    <property type="evidence" value="ECO:0007669"/>
    <property type="project" value="InterPro"/>
</dbReference>
<evidence type="ECO:0000313" key="5">
    <source>
        <dbReference type="EMBL" id="AGF92954.1"/>
    </source>
</evidence>
<organism evidence="5">
    <name type="scientific">uncultured organism</name>
    <dbReference type="NCBI Taxonomy" id="155900"/>
    <lineage>
        <taxon>unclassified sequences</taxon>
        <taxon>environmental samples</taxon>
    </lineage>
</organism>
<dbReference type="NCBIfam" id="TIGR00419">
    <property type="entry name" value="tim"/>
    <property type="match status" value="1"/>
</dbReference>
<dbReference type="GO" id="GO:0004807">
    <property type="term" value="F:triose-phosphate isomerase activity"/>
    <property type="evidence" value="ECO:0007669"/>
    <property type="project" value="UniProtKB-EC"/>
</dbReference>